<dbReference type="InterPro" id="IPR023214">
    <property type="entry name" value="HAD_sf"/>
</dbReference>
<name>A0ABQ5JJR7_9LACO</name>
<dbReference type="Gene3D" id="3.30.1240.10">
    <property type="match status" value="1"/>
</dbReference>
<proteinExistence type="predicted"/>
<dbReference type="Proteomes" id="UP001055149">
    <property type="component" value="Unassembled WGS sequence"/>
</dbReference>
<accession>A0ABQ5JJR7</accession>
<dbReference type="PROSITE" id="PS01229">
    <property type="entry name" value="COF_2"/>
    <property type="match status" value="1"/>
</dbReference>
<dbReference type="PANTHER" id="PTHR10000">
    <property type="entry name" value="PHOSPHOSERINE PHOSPHATASE"/>
    <property type="match status" value="1"/>
</dbReference>
<dbReference type="RefSeq" id="WP_244055154.1">
    <property type="nucleotide sequence ID" value="NZ_BQXH01000008.1"/>
</dbReference>
<dbReference type="Pfam" id="PF08282">
    <property type="entry name" value="Hydrolase_3"/>
    <property type="match status" value="1"/>
</dbReference>
<dbReference type="InterPro" id="IPR036412">
    <property type="entry name" value="HAD-like_sf"/>
</dbReference>
<reference evidence="1" key="1">
    <citation type="journal article" date="2022" name="Int. J. Syst. Evol. Microbiol.">
        <title>A novel species of lactic acid bacteria, Ligilactobacillus pabuli sp. nov., isolated from alfalfa silage.</title>
        <authorList>
            <person name="Tohno M."/>
            <person name="Tanizawa Y."/>
            <person name="Sawada H."/>
            <person name="Sakamoto M."/>
            <person name="Ohkuma M."/>
            <person name="Kobayashi H."/>
        </authorList>
    </citation>
    <scope>NUCLEOTIDE SEQUENCE</scope>
    <source>
        <strain evidence="1">AF129</strain>
    </source>
</reference>
<gene>
    <name evidence="1" type="ORF">LPAF129_10900</name>
</gene>
<dbReference type="SFLD" id="SFLDG01140">
    <property type="entry name" value="C2.B:_Phosphomannomutase_and_P"/>
    <property type="match status" value="1"/>
</dbReference>
<dbReference type="NCBIfam" id="TIGR00099">
    <property type="entry name" value="Cof-subfamily"/>
    <property type="match status" value="1"/>
</dbReference>
<dbReference type="InterPro" id="IPR000150">
    <property type="entry name" value="Cof"/>
</dbReference>
<evidence type="ECO:0000313" key="1">
    <source>
        <dbReference type="EMBL" id="GKS81404.1"/>
    </source>
</evidence>
<dbReference type="SFLD" id="SFLDS00003">
    <property type="entry name" value="Haloacid_Dehalogenase"/>
    <property type="match status" value="1"/>
</dbReference>
<keyword evidence="2" id="KW-1185">Reference proteome</keyword>
<dbReference type="InterPro" id="IPR006379">
    <property type="entry name" value="HAD-SF_hydro_IIB"/>
</dbReference>
<dbReference type="SUPFAM" id="SSF56784">
    <property type="entry name" value="HAD-like"/>
    <property type="match status" value="1"/>
</dbReference>
<evidence type="ECO:0000313" key="2">
    <source>
        <dbReference type="Proteomes" id="UP001055149"/>
    </source>
</evidence>
<dbReference type="EMBL" id="BQXH01000008">
    <property type="protein sequence ID" value="GKS81404.1"/>
    <property type="molecule type" value="Genomic_DNA"/>
</dbReference>
<organism evidence="1 2">
    <name type="scientific">Ligilactobacillus pabuli</name>
    <dbReference type="NCBI Taxonomy" id="2886039"/>
    <lineage>
        <taxon>Bacteria</taxon>
        <taxon>Bacillati</taxon>
        <taxon>Bacillota</taxon>
        <taxon>Bacilli</taxon>
        <taxon>Lactobacillales</taxon>
        <taxon>Lactobacillaceae</taxon>
        <taxon>Ligilactobacillus</taxon>
    </lineage>
</organism>
<sequence length="273" mass="29639">MIKHLFLDMDGTLLNSQGTVSQKNISVLQQSALPTTLVSARAPIEMAPAIGQLGLTAPQIGFNGGIIFQPQLDAPTKIMEAHPIKEATSFLLLSWLAENFPTISLSYYTKDHWLTTKNDAGIELETKLTGLQPTLTTDTDLAQHAQAGIFKVMLIVFDKNLLLKIQAELTNLNLTGIVIQQSGTMYLEITSERAQKSHGLAFIMDQEQLLPEETAAFGDGHNDLPMFAAVGTPIVMDNALEVIKSAGKFITKSNDEDGVAYGIETFIQGQPLA</sequence>
<dbReference type="PANTHER" id="PTHR10000:SF8">
    <property type="entry name" value="HAD SUPERFAMILY HYDROLASE-LIKE, TYPE 3"/>
    <property type="match status" value="1"/>
</dbReference>
<dbReference type="Gene3D" id="3.40.50.1000">
    <property type="entry name" value="HAD superfamily/HAD-like"/>
    <property type="match status" value="1"/>
</dbReference>
<protein>
    <submittedName>
        <fullName evidence="1">Haloacid dehalogenase</fullName>
    </submittedName>
</protein>
<dbReference type="NCBIfam" id="TIGR01484">
    <property type="entry name" value="HAD-SF-IIB"/>
    <property type="match status" value="1"/>
</dbReference>
<comment type="caution">
    <text evidence="1">The sequence shown here is derived from an EMBL/GenBank/DDBJ whole genome shotgun (WGS) entry which is preliminary data.</text>
</comment>